<reference evidence="1" key="1">
    <citation type="submission" date="2014-09" db="EMBL/GenBank/DDBJ databases">
        <authorList>
            <person name="Magalhaes I.L.F."/>
            <person name="Oliveira U."/>
            <person name="Santos F.R."/>
            <person name="Vidigal T.H.D.A."/>
            <person name="Brescovit A.D."/>
            <person name="Santos A.J."/>
        </authorList>
    </citation>
    <scope>NUCLEOTIDE SEQUENCE</scope>
    <source>
        <tissue evidence="1">Shoot tissue taken approximately 20 cm above the soil surface</tissue>
    </source>
</reference>
<reference evidence="1" key="2">
    <citation type="journal article" date="2015" name="Data Brief">
        <title>Shoot transcriptome of the giant reed, Arundo donax.</title>
        <authorList>
            <person name="Barrero R.A."/>
            <person name="Guerrero F.D."/>
            <person name="Moolhuijzen P."/>
            <person name="Goolsby J.A."/>
            <person name="Tidwell J."/>
            <person name="Bellgard S.E."/>
            <person name="Bellgard M.I."/>
        </authorList>
    </citation>
    <scope>NUCLEOTIDE SEQUENCE</scope>
    <source>
        <tissue evidence="1">Shoot tissue taken approximately 20 cm above the soil surface</tissue>
    </source>
</reference>
<name>A0A0A9A8U4_ARUDO</name>
<proteinExistence type="predicted"/>
<evidence type="ECO:0000313" key="1">
    <source>
        <dbReference type="EMBL" id="JAD45420.1"/>
    </source>
</evidence>
<sequence length="75" mass="8392">MPVDLWVPFVHGRARLESTAEALAELEPLVPAEAARPWVLLLSAPRLGDVFDCSLNEVLDEQTAAIRECECWVFK</sequence>
<protein>
    <submittedName>
        <fullName evidence="1">Uncharacterized protein</fullName>
    </submittedName>
</protein>
<accession>A0A0A9A8U4</accession>
<organism evidence="1">
    <name type="scientific">Arundo donax</name>
    <name type="common">Giant reed</name>
    <name type="synonym">Donax arundinaceus</name>
    <dbReference type="NCBI Taxonomy" id="35708"/>
    <lineage>
        <taxon>Eukaryota</taxon>
        <taxon>Viridiplantae</taxon>
        <taxon>Streptophyta</taxon>
        <taxon>Embryophyta</taxon>
        <taxon>Tracheophyta</taxon>
        <taxon>Spermatophyta</taxon>
        <taxon>Magnoliopsida</taxon>
        <taxon>Liliopsida</taxon>
        <taxon>Poales</taxon>
        <taxon>Poaceae</taxon>
        <taxon>PACMAD clade</taxon>
        <taxon>Arundinoideae</taxon>
        <taxon>Arundineae</taxon>
        <taxon>Arundo</taxon>
    </lineage>
</organism>
<dbReference type="EMBL" id="GBRH01252475">
    <property type="protein sequence ID" value="JAD45420.1"/>
    <property type="molecule type" value="Transcribed_RNA"/>
</dbReference>
<dbReference type="AlphaFoldDB" id="A0A0A9A8U4"/>